<keyword evidence="2" id="KW-1185">Reference proteome</keyword>
<dbReference type="EMBL" id="CADIKM010000058">
    <property type="protein sequence ID" value="CAB3803816.1"/>
    <property type="molecule type" value="Genomic_DNA"/>
</dbReference>
<dbReference type="CDD" id="cd02440">
    <property type="entry name" value="AdoMet_MTases"/>
    <property type="match status" value="1"/>
</dbReference>
<accession>A0A6S7DF47</accession>
<reference evidence="1 2" key="1">
    <citation type="submission" date="2020-04" db="EMBL/GenBank/DDBJ databases">
        <authorList>
            <person name="De Canck E."/>
        </authorList>
    </citation>
    <scope>NUCLEOTIDE SEQUENCE [LARGE SCALE GENOMIC DNA]</scope>
    <source>
        <strain evidence="1 2">LMG 28138</strain>
    </source>
</reference>
<sequence>MSHWQNECGRPLSSDSWLEAHHQAKLPERKNFVKLIAERAPRRVVDLGCGPGLWLELCADVLRKDCEIFGFDSDERALETARDRARDWAQSNRFETLDVEAKSNEMPEADVFLAFNVFPYVSDPISLLENIRSKLRPGGCLIVRQYDGALLRMGPMSDQDRKLIDKSLMDSVIGSGQFKHYDLDRVFHTIASSSYPSKSIDFEVYQRVAPYPPEFRNYFFNTMQWTRKYLSDEAKDRLDRWLEVRAKDAPTSPPSYFMEVDLVAWLS</sequence>
<proteinExistence type="predicted"/>
<dbReference type="AlphaFoldDB" id="A0A6S7DF47"/>
<evidence type="ECO:0000313" key="2">
    <source>
        <dbReference type="Proteomes" id="UP000494115"/>
    </source>
</evidence>
<organism evidence="1 2">
    <name type="scientific">Pararobbsia alpina</name>
    <dbReference type="NCBI Taxonomy" id="621374"/>
    <lineage>
        <taxon>Bacteria</taxon>
        <taxon>Pseudomonadati</taxon>
        <taxon>Pseudomonadota</taxon>
        <taxon>Betaproteobacteria</taxon>
        <taxon>Burkholderiales</taxon>
        <taxon>Burkholderiaceae</taxon>
        <taxon>Pararobbsia</taxon>
    </lineage>
</organism>
<dbReference type="Gene3D" id="3.40.50.150">
    <property type="entry name" value="Vaccinia Virus protein VP39"/>
    <property type="match status" value="1"/>
</dbReference>
<keyword evidence="1" id="KW-0808">Transferase</keyword>
<dbReference type="SUPFAM" id="SSF53335">
    <property type="entry name" value="S-adenosyl-L-methionine-dependent methyltransferases"/>
    <property type="match status" value="1"/>
</dbReference>
<dbReference type="EC" id="2.1.1.144" evidence="1"/>
<dbReference type="InterPro" id="IPR029063">
    <property type="entry name" value="SAM-dependent_MTases_sf"/>
</dbReference>
<dbReference type="Proteomes" id="UP000494115">
    <property type="component" value="Unassembled WGS sequence"/>
</dbReference>
<gene>
    <name evidence="1" type="primary">tam_4</name>
    <name evidence="1" type="ORF">LMG28138_05415</name>
</gene>
<evidence type="ECO:0000313" key="1">
    <source>
        <dbReference type="EMBL" id="CAB3803816.1"/>
    </source>
</evidence>
<keyword evidence="1" id="KW-0489">Methyltransferase</keyword>
<name>A0A6S7DF47_9BURK</name>
<dbReference type="GO" id="GO:0030798">
    <property type="term" value="F:trans-aconitate 2-methyltransferase activity"/>
    <property type="evidence" value="ECO:0007669"/>
    <property type="project" value="UniProtKB-EC"/>
</dbReference>
<dbReference type="RefSeq" id="WP_175107982.1">
    <property type="nucleotide sequence ID" value="NZ_CADIKM010000058.1"/>
</dbReference>
<dbReference type="Pfam" id="PF13489">
    <property type="entry name" value="Methyltransf_23"/>
    <property type="match status" value="1"/>
</dbReference>
<dbReference type="PANTHER" id="PTHR43861">
    <property type="entry name" value="TRANS-ACONITATE 2-METHYLTRANSFERASE-RELATED"/>
    <property type="match status" value="1"/>
</dbReference>
<protein>
    <submittedName>
        <fullName evidence="1">Trans-aconitate 2-methyltransferase</fullName>
        <ecNumber evidence="1">2.1.1.144</ecNumber>
    </submittedName>
</protein>
<dbReference type="GO" id="GO:0032259">
    <property type="term" value="P:methylation"/>
    <property type="evidence" value="ECO:0007669"/>
    <property type="project" value="UniProtKB-KW"/>
</dbReference>